<dbReference type="PANTHER" id="PTHR23514:SF3">
    <property type="entry name" value="BYPASS OF STOP CODON PROTEIN 6"/>
    <property type="match status" value="1"/>
</dbReference>
<dbReference type="PANTHER" id="PTHR23514">
    <property type="entry name" value="BYPASS OF STOP CODON PROTEIN 6"/>
    <property type="match status" value="1"/>
</dbReference>
<dbReference type="AlphaFoldDB" id="A0A9D1DMZ7"/>
<dbReference type="PROSITE" id="PS50850">
    <property type="entry name" value="MFS"/>
    <property type="match status" value="1"/>
</dbReference>
<dbReference type="InterPro" id="IPR036259">
    <property type="entry name" value="MFS_trans_sf"/>
</dbReference>
<name>A0A9D1DMZ7_9FIRM</name>
<evidence type="ECO:0000256" key="3">
    <source>
        <dbReference type="ARBA" id="ARBA00022448"/>
    </source>
</evidence>
<keyword evidence="6 7" id="KW-0472">Membrane</keyword>
<comment type="similarity">
    <text evidence="2">Belongs to the major facilitator superfamily.</text>
</comment>
<dbReference type="GO" id="GO:0022857">
    <property type="term" value="F:transmembrane transporter activity"/>
    <property type="evidence" value="ECO:0007669"/>
    <property type="project" value="InterPro"/>
</dbReference>
<dbReference type="InterPro" id="IPR005829">
    <property type="entry name" value="Sugar_transporter_CS"/>
</dbReference>
<protein>
    <submittedName>
        <fullName evidence="9">MFS transporter</fullName>
    </submittedName>
</protein>
<feature type="domain" description="Major facilitator superfamily (MFS) profile" evidence="8">
    <location>
        <begin position="9"/>
        <end position="394"/>
    </location>
</feature>
<feature type="transmembrane region" description="Helical" evidence="7">
    <location>
        <begin position="211"/>
        <end position="233"/>
    </location>
</feature>
<feature type="transmembrane region" description="Helical" evidence="7">
    <location>
        <begin position="340"/>
        <end position="364"/>
    </location>
</feature>
<feature type="transmembrane region" description="Helical" evidence="7">
    <location>
        <begin position="280"/>
        <end position="302"/>
    </location>
</feature>
<feature type="transmembrane region" description="Helical" evidence="7">
    <location>
        <begin position="142"/>
        <end position="163"/>
    </location>
</feature>
<evidence type="ECO:0000313" key="10">
    <source>
        <dbReference type="Proteomes" id="UP000824238"/>
    </source>
</evidence>
<dbReference type="GO" id="GO:0005886">
    <property type="term" value="C:plasma membrane"/>
    <property type="evidence" value="ECO:0007669"/>
    <property type="project" value="UniProtKB-SubCell"/>
</dbReference>
<gene>
    <name evidence="9" type="ORF">IAD36_09645</name>
</gene>
<dbReference type="InterPro" id="IPR020846">
    <property type="entry name" value="MFS_dom"/>
</dbReference>
<feature type="transmembrane region" description="Helical" evidence="7">
    <location>
        <begin position="104"/>
        <end position="121"/>
    </location>
</feature>
<dbReference type="InterPro" id="IPR051788">
    <property type="entry name" value="MFS_Transporter"/>
</dbReference>
<sequence>MSMKKYYPTAFALYMTYFVLGVAGSIMGQYKQELAALWGSGLLSDGTYDVSGVLAVIAALGLGRLISYPFAGPISDRFGRRVPALVGCALYFIFFAAVCYTRSYVLAYILGIVSGAANGFLDVSITPSCMEIFKEKGTIANIFTKLSISIAQFLLPFAIGFVAARALPYSTIFLFCAALIAVTGIALIFLPFPPYERSVKVKGEKKERMKFSPSAVILIILGFTTSTTFMIWLNCYQELAKSYGIADPSLVQSFYSVGIVLALFVNAALLAKGLKPSKILVIYPSAAVVTMVAVLMIAQPWICYPAGFLMGFFAAGGVLQLVTSVAVTMFPKNRAVMTSIVMISSSIANYAVLSIAGLLTSVGGANGPKLIMLFNIAVTVIGIVLAVILNARFDKDFQKPEAEAKA</sequence>
<dbReference type="PROSITE" id="PS00216">
    <property type="entry name" value="SUGAR_TRANSPORT_1"/>
    <property type="match status" value="1"/>
</dbReference>
<evidence type="ECO:0000256" key="1">
    <source>
        <dbReference type="ARBA" id="ARBA00004651"/>
    </source>
</evidence>
<evidence type="ECO:0000313" key="9">
    <source>
        <dbReference type="EMBL" id="HIR55842.1"/>
    </source>
</evidence>
<evidence type="ECO:0000256" key="7">
    <source>
        <dbReference type="SAM" id="Phobius"/>
    </source>
</evidence>
<organism evidence="9 10">
    <name type="scientific">Candidatus Scatomorpha intestinigallinarum</name>
    <dbReference type="NCBI Taxonomy" id="2840923"/>
    <lineage>
        <taxon>Bacteria</taxon>
        <taxon>Bacillati</taxon>
        <taxon>Bacillota</taxon>
        <taxon>Clostridia</taxon>
        <taxon>Eubacteriales</taxon>
        <taxon>Candidatus Scatomorpha</taxon>
    </lineage>
</organism>
<dbReference type="Gene3D" id="1.20.1250.20">
    <property type="entry name" value="MFS general substrate transporter like domains"/>
    <property type="match status" value="2"/>
</dbReference>
<comment type="caution">
    <text evidence="9">The sequence shown here is derived from an EMBL/GenBank/DDBJ whole genome shotgun (WGS) entry which is preliminary data.</text>
</comment>
<keyword evidence="3" id="KW-0813">Transport</keyword>
<feature type="transmembrane region" description="Helical" evidence="7">
    <location>
        <begin position="308"/>
        <end position="328"/>
    </location>
</feature>
<keyword evidence="5 7" id="KW-1133">Transmembrane helix</keyword>
<comment type="subcellular location">
    <subcellularLocation>
        <location evidence="1">Cell membrane</location>
        <topology evidence="1">Multi-pass membrane protein</topology>
    </subcellularLocation>
</comment>
<feature type="transmembrane region" description="Helical" evidence="7">
    <location>
        <begin position="370"/>
        <end position="389"/>
    </location>
</feature>
<feature type="transmembrane region" description="Helical" evidence="7">
    <location>
        <begin position="169"/>
        <end position="190"/>
    </location>
</feature>
<dbReference type="EMBL" id="DVHH01000231">
    <property type="protein sequence ID" value="HIR55842.1"/>
    <property type="molecule type" value="Genomic_DNA"/>
</dbReference>
<dbReference type="Proteomes" id="UP000824238">
    <property type="component" value="Unassembled WGS sequence"/>
</dbReference>
<feature type="transmembrane region" description="Helical" evidence="7">
    <location>
        <begin position="82"/>
        <end position="98"/>
    </location>
</feature>
<evidence type="ECO:0000256" key="4">
    <source>
        <dbReference type="ARBA" id="ARBA00022692"/>
    </source>
</evidence>
<feature type="transmembrane region" description="Helical" evidence="7">
    <location>
        <begin position="50"/>
        <end position="70"/>
    </location>
</feature>
<dbReference type="InterPro" id="IPR011701">
    <property type="entry name" value="MFS"/>
</dbReference>
<evidence type="ECO:0000256" key="2">
    <source>
        <dbReference type="ARBA" id="ARBA00008335"/>
    </source>
</evidence>
<feature type="transmembrane region" description="Helical" evidence="7">
    <location>
        <begin position="12"/>
        <end position="30"/>
    </location>
</feature>
<accession>A0A9D1DMZ7</accession>
<evidence type="ECO:0000259" key="8">
    <source>
        <dbReference type="PROSITE" id="PS50850"/>
    </source>
</evidence>
<evidence type="ECO:0000256" key="6">
    <source>
        <dbReference type="ARBA" id="ARBA00023136"/>
    </source>
</evidence>
<dbReference type="Pfam" id="PF07690">
    <property type="entry name" value="MFS_1"/>
    <property type="match status" value="1"/>
</dbReference>
<dbReference type="SUPFAM" id="SSF103473">
    <property type="entry name" value="MFS general substrate transporter"/>
    <property type="match status" value="1"/>
</dbReference>
<keyword evidence="4 7" id="KW-0812">Transmembrane</keyword>
<reference evidence="9" key="2">
    <citation type="journal article" date="2021" name="PeerJ">
        <title>Extensive microbial diversity within the chicken gut microbiome revealed by metagenomics and culture.</title>
        <authorList>
            <person name="Gilroy R."/>
            <person name="Ravi A."/>
            <person name="Getino M."/>
            <person name="Pursley I."/>
            <person name="Horton D.L."/>
            <person name="Alikhan N.F."/>
            <person name="Baker D."/>
            <person name="Gharbi K."/>
            <person name="Hall N."/>
            <person name="Watson M."/>
            <person name="Adriaenssens E.M."/>
            <person name="Foster-Nyarko E."/>
            <person name="Jarju S."/>
            <person name="Secka A."/>
            <person name="Antonio M."/>
            <person name="Oren A."/>
            <person name="Chaudhuri R.R."/>
            <person name="La Ragione R."/>
            <person name="Hildebrand F."/>
            <person name="Pallen M.J."/>
        </authorList>
    </citation>
    <scope>NUCLEOTIDE SEQUENCE</scope>
    <source>
        <strain evidence="9">ChiGjej3B3-7149</strain>
    </source>
</reference>
<feature type="transmembrane region" description="Helical" evidence="7">
    <location>
        <begin position="253"/>
        <end position="271"/>
    </location>
</feature>
<evidence type="ECO:0000256" key="5">
    <source>
        <dbReference type="ARBA" id="ARBA00022989"/>
    </source>
</evidence>
<reference evidence="9" key="1">
    <citation type="submission" date="2020-10" db="EMBL/GenBank/DDBJ databases">
        <authorList>
            <person name="Gilroy R."/>
        </authorList>
    </citation>
    <scope>NUCLEOTIDE SEQUENCE</scope>
    <source>
        <strain evidence="9">ChiGjej3B3-7149</strain>
    </source>
</reference>
<proteinExistence type="inferred from homology"/>